<dbReference type="AlphaFoldDB" id="A0A5C6ZS66"/>
<dbReference type="Gene3D" id="3.40.50.2000">
    <property type="entry name" value="Glycogen Phosphorylase B"/>
    <property type="match status" value="2"/>
</dbReference>
<feature type="domain" description="Glycosyl transferase family 1" evidence="1">
    <location>
        <begin position="179"/>
        <end position="344"/>
    </location>
</feature>
<dbReference type="SUPFAM" id="SSF53756">
    <property type="entry name" value="UDP-Glycosyltransferase/glycogen phosphorylase"/>
    <property type="match status" value="1"/>
</dbReference>
<keyword evidence="4" id="KW-1185">Reference proteome</keyword>
<dbReference type="GO" id="GO:0016757">
    <property type="term" value="F:glycosyltransferase activity"/>
    <property type="evidence" value="ECO:0007669"/>
    <property type="project" value="InterPro"/>
</dbReference>
<dbReference type="Pfam" id="PF00534">
    <property type="entry name" value="Glycos_transf_1"/>
    <property type="match status" value="1"/>
</dbReference>
<gene>
    <name evidence="3" type="ORF">ES724_12205</name>
</gene>
<dbReference type="PANTHER" id="PTHR12526">
    <property type="entry name" value="GLYCOSYLTRANSFERASE"/>
    <property type="match status" value="1"/>
</dbReference>
<comment type="caution">
    <text evidence="3">The sequence shown here is derived from an EMBL/GenBank/DDBJ whole genome shotgun (WGS) entry which is preliminary data.</text>
</comment>
<dbReference type="OrthoDB" id="1522162at2"/>
<protein>
    <submittedName>
        <fullName evidence="3">Glycosyltransferase family 4 protein</fullName>
    </submittedName>
</protein>
<dbReference type="RefSeq" id="WP_146933313.1">
    <property type="nucleotide sequence ID" value="NZ_CBCSHZ010000015.1"/>
</dbReference>
<feature type="domain" description="Glycosyltransferase subfamily 4-like N-terminal" evidence="2">
    <location>
        <begin position="13"/>
        <end position="169"/>
    </location>
</feature>
<reference evidence="3 4" key="1">
    <citation type="submission" date="2019-08" db="EMBL/GenBank/DDBJ databases">
        <title>Genome sequence of Gillisia hiemivivida IC154 (type strain).</title>
        <authorList>
            <person name="Bowman J.P."/>
        </authorList>
    </citation>
    <scope>NUCLEOTIDE SEQUENCE [LARGE SCALE GENOMIC DNA]</scope>
    <source>
        <strain evidence="3 4">IC154</strain>
    </source>
</reference>
<name>A0A5C6ZS66_9FLAO</name>
<keyword evidence="3" id="KW-0808">Transferase</keyword>
<dbReference type="EMBL" id="VORY01000016">
    <property type="protein sequence ID" value="TXD92844.1"/>
    <property type="molecule type" value="Genomic_DNA"/>
</dbReference>
<dbReference type="CDD" id="cd03801">
    <property type="entry name" value="GT4_PimA-like"/>
    <property type="match status" value="1"/>
</dbReference>
<evidence type="ECO:0000313" key="3">
    <source>
        <dbReference type="EMBL" id="TXD92844.1"/>
    </source>
</evidence>
<dbReference type="InterPro" id="IPR001296">
    <property type="entry name" value="Glyco_trans_1"/>
</dbReference>
<evidence type="ECO:0000259" key="1">
    <source>
        <dbReference type="Pfam" id="PF00534"/>
    </source>
</evidence>
<sequence length="372" mass="42157">MKILQLVTKRQYRGAELFAADLSAELIALGHEVTFVGIYENDSDILVVNGADNRDLVKVKKSVFSFKIVKEITKLVKEIKPDVIQCNGSDTLKYMVSASCFLEEIPIVYRNISIISEWVNSKPKKLLYKRMFTRIAYVTSVGEEAMADFIKTYDYPVTQTEVIRRGIPVKKVDGKNLAKELRRDLGFKRNAKIAIHVGNFSPEKNHEFLLDLFYELKNEHPDIKLVCVGNGVLFEKVKQTIHQRGLEQNVFLLGFRQDIPELIAASDCLVLSSKIEGVPGVILEAGTQKTPSISTNVGGVSEVLINDKTGYLIENFDVMSFKDRLVDLMENDEKRILFGENAFNMISKGFDPEKNVKKFESLYRSLIESTKK</sequence>
<dbReference type="Proteomes" id="UP000321367">
    <property type="component" value="Unassembled WGS sequence"/>
</dbReference>
<dbReference type="InterPro" id="IPR028098">
    <property type="entry name" value="Glyco_trans_4-like_N"/>
</dbReference>
<organism evidence="3 4">
    <name type="scientific">Gillisia hiemivivida</name>
    <dbReference type="NCBI Taxonomy" id="291190"/>
    <lineage>
        <taxon>Bacteria</taxon>
        <taxon>Pseudomonadati</taxon>
        <taxon>Bacteroidota</taxon>
        <taxon>Flavobacteriia</taxon>
        <taxon>Flavobacteriales</taxon>
        <taxon>Flavobacteriaceae</taxon>
        <taxon>Gillisia</taxon>
    </lineage>
</organism>
<accession>A0A5C6ZS66</accession>
<evidence type="ECO:0000313" key="4">
    <source>
        <dbReference type="Proteomes" id="UP000321367"/>
    </source>
</evidence>
<evidence type="ECO:0000259" key="2">
    <source>
        <dbReference type="Pfam" id="PF13439"/>
    </source>
</evidence>
<dbReference type="PANTHER" id="PTHR12526:SF630">
    <property type="entry name" value="GLYCOSYLTRANSFERASE"/>
    <property type="match status" value="1"/>
</dbReference>
<dbReference type="Pfam" id="PF13439">
    <property type="entry name" value="Glyco_transf_4"/>
    <property type="match status" value="1"/>
</dbReference>
<proteinExistence type="predicted"/>